<feature type="compositionally biased region" description="Polar residues" evidence="1">
    <location>
        <begin position="658"/>
        <end position="670"/>
    </location>
</feature>
<dbReference type="InterPro" id="IPR036322">
    <property type="entry name" value="WD40_repeat_dom_sf"/>
</dbReference>
<feature type="compositionally biased region" description="Basic and acidic residues" evidence="1">
    <location>
        <begin position="34"/>
        <end position="46"/>
    </location>
</feature>
<feature type="domain" description="HPS5-like beta-propeller" evidence="2">
    <location>
        <begin position="102"/>
        <end position="405"/>
    </location>
</feature>
<dbReference type="Pfam" id="PF23756">
    <property type="entry name" value="Beta-prop_HPS5"/>
    <property type="match status" value="1"/>
</dbReference>
<dbReference type="InterPro" id="IPR056499">
    <property type="entry name" value="Beta-prop_HPS5-like"/>
</dbReference>
<dbReference type="Proteomes" id="UP001374579">
    <property type="component" value="Unassembled WGS sequence"/>
</dbReference>
<feature type="region of interest" description="Disordered" evidence="1">
    <location>
        <begin position="598"/>
        <end position="879"/>
    </location>
</feature>
<comment type="caution">
    <text evidence="3">The sequence shown here is derived from an EMBL/GenBank/DDBJ whole genome shotgun (WGS) entry which is preliminary data.</text>
</comment>
<protein>
    <recommendedName>
        <fullName evidence="2">HPS5-like beta-propeller domain-containing protein</fullName>
    </recommendedName>
</protein>
<name>A0AAN9GDX1_9CAEN</name>
<feature type="compositionally biased region" description="Polar residues" evidence="1">
    <location>
        <begin position="727"/>
        <end position="739"/>
    </location>
</feature>
<feature type="compositionally biased region" description="Basic and acidic residues" evidence="1">
    <location>
        <begin position="716"/>
        <end position="726"/>
    </location>
</feature>
<feature type="compositionally biased region" description="Polar residues" evidence="1">
    <location>
        <begin position="940"/>
        <end position="949"/>
    </location>
</feature>
<dbReference type="PANTHER" id="PTHR23287">
    <property type="entry name" value="RUBY-EYE2-LIKE PROTEIN"/>
    <property type="match status" value="1"/>
</dbReference>
<feature type="compositionally biased region" description="Polar residues" evidence="1">
    <location>
        <begin position="9"/>
        <end position="33"/>
    </location>
</feature>
<evidence type="ECO:0000313" key="3">
    <source>
        <dbReference type="EMBL" id="KAK7104074.1"/>
    </source>
</evidence>
<feature type="region of interest" description="Disordered" evidence="1">
    <location>
        <begin position="1"/>
        <end position="66"/>
    </location>
</feature>
<organism evidence="3 4">
    <name type="scientific">Littorina saxatilis</name>
    <dbReference type="NCBI Taxonomy" id="31220"/>
    <lineage>
        <taxon>Eukaryota</taxon>
        <taxon>Metazoa</taxon>
        <taxon>Spiralia</taxon>
        <taxon>Lophotrochozoa</taxon>
        <taxon>Mollusca</taxon>
        <taxon>Gastropoda</taxon>
        <taxon>Caenogastropoda</taxon>
        <taxon>Littorinimorpha</taxon>
        <taxon>Littorinoidea</taxon>
        <taxon>Littorinidae</taxon>
        <taxon>Littorina</taxon>
    </lineage>
</organism>
<feature type="compositionally biased region" description="Polar residues" evidence="1">
    <location>
        <begin position="797"/>
        <end position="828"/>
    </location>
</feature>
<dbReference type="GO" id="GO:0032527">
    <property type="term" value="P:protein exit from endoplasmic reticulum"/>
    <property type="evidence" value="ECO:0007669"/>
    <property type="project" value="TreeGrafter"/>
</dbReference>
<dbReference type="InterPro" id="IPR001680">
    <property type="entry name" value="WD40_rpt"/>
</dbReference>
<dbReference type="EMBL" id="JBAMIC010000008">
    <property type="protein sequence ID" value="KAK7104074.1"/>
    <property type="molecule type" value="Genomic_DNA"/>
</dbReference>
<accession>A0AAN9GDX1</accession>
<feature type="region of interest" description="Disordered" evidence="1">
    <location>
        <begin position="927"/>
        <end position="949"/>
    </location>
</feature>
<dbReference type="Gene3D" id="2.130.10.10">
    <property type="entry name" value="YVTN repeat-like/Quinoprotein amine dehydrogenase"/>
    <property type="match status" value="1"/>
</dbReference>
<evidence type="ECO:0000256" key="1">
    <source>
        <dbReference type="SAM" id="MobiDB-lite"/>
    </source>
</evidence>
<evidence type="ECO:0000313" key="4">
    <source>
        <dbReference type="Proteomes" id="UP001374579"/>
    </source>
</evidence>
<reference evidence="3 4" key="1">
    <citation type="submission" date="2024-02" db="EMBL/GenBank/DDBJ databases">
        <title>Chromosome-scale genome assembly of the rough periwinkle Littorina saxatilis.</title>
        <authorList>
            <person name="De Jode A."/>
            <person name="Faria R."/>
            <person name="Formenti G."/>
            <person name="Sims Y."/>
            <person name="Smith T.P."/>
            <person name="Tracey A."/>
            <person name="Wood J.M.D."/>
            <person name="Zagrodzka Z.B."/>
            <person name="Johannesson K."/>
            <person name="Butlin R.K."/>
            <person name="Leder E.H."/>
        </authorList>
    </citation>
    <scope>NUCLEOTIDE SEQUENCE [LARGE SCALE GENOMIC DNA]</scope>
    <source>
        <strain evidence="3">Snail1</strain>
        <tissue evidence="3">Muscle</tissue>
    </source>
</reference>
<dbReference type="PANTHER" id="PTHR23287:SF16">
    <property type="entry name" value="TECTONIN BETA-PROPELLER REPEAT-CONTAINING PROTEIN 2"/>
    <property type="match status" value="1"/>
</dbReference>
<gene>
    <name evidence="3" type="ORF">V1264_018848</name>
</gene>
<sequence length="1552" mass="169341">MEPKENEESSASETERTQVIISNTASSDVTMESTESRKSSADDKMRSGNSATSDLEDAAAGMEEGGEAELKIPREHARLDSLLSQIPKKAQHGLLMQCDLILTCIDANEHFIALGTNIGLTFLYGRKDQTVQRLKSEVSNEVITCIKLHHGVDHQLATGMASGSLCIFLIPSYISQHKKQLQKFDVRSVHRHYITCVEWSTNGMKLFSGDKTGHVVVTEVDFYQGECKSSLLLVEPPTEIVQLNYDHKVLLISTKQRSFVCRLDTAGETVQAGQQERKVKGNFGACFIPGLCKVEDALLYAARPGCRVWLASISGAVLNTHIFKESINAGVHEIPVLRPSKSTFNPNAELQFSRLLIYKEKQLITYNTTTLFVLDPKMNRVVASQNRLGGIVDVAVHKDEVFVLRRHNEDSVIRIALEPEEICHRAMPFDLPLSTTTAGAASTNASPTATPITAKKQEPHENKTKAFFKKNFFAPLKKLDNFIHEQKAHIAESLQDRPQPPQSLHPVIKSAADTAKPPSGQNKSEDSSPDLPPVVHLDSPDLDLRVFTGGSKEAGTPVDIKSPDSAHSALSVFADEAASPVSEGVMGSSGLRVQITAPQNKDEASGGQGHLGPIGDRIDLSASPGNGQDDIVFAHQAQKKKGKKKKLKGKGGLEAESDNISQSSFGSQVSEDPRAENNHQQSSAVTGEEGVDDILRRAEEALSSATKFLTGVDGNGDLHNKTKGREINNSSCGTSLTDSNKSEDKTDSASETASSQTLVNEPSSEQGQGVIMNTEDANKRSAAVKASKKSTKDVGALNNSAKNNTPKASGNISLQSVGDASLQSSSSAPGEHPGDSKEKPSGSSGEPVTPTSVTRTDPLSSGDVRKEEEEDPMLAAERTLDSMTRYTKVKVRKEDSVDDFYSKFSDPYSPTESLESCSFVSQEHRSVSEVEDSETGIGRQVSTGSVSSASERSVPEATLYRLANSWSEFTTPANIYSLGLSSTHVWFTDKSENLYYSALGGTKGILWRKAVAAPSNQISVSPSGHIVWRLHRGKVFAGTKITQRHPEGLKWVEAVRDVMHMSVDDTCAWYVKKNGDVMMQRNLSKERPCFSGIPVETHCPIRQVLARHGVVWAISDTMKLLVRTGIASSTPQGTSWKEINRHTEPFLFSSVSVDNEGIGWAVDVLGQIWFTDAVSPQRPAGSGHWWQVPLSEYYVQDPTVLDMIRSIAKKFDTQKLSHILSTNRGGLIVAGAQGVWLALDYLNTLYVCRSSLQGYHWSPAQPSKMAESTVWKQVQSSIADLEWGTIWAQKANGELYSILLDSSDATLVDSTKFVSYTVNEHAVWGLTSDGEIHIRTGMGAHCPLGVDWTQLDLAQLGEAFIVHLSCNSSFVWVVDGDGQVFHRIGAAALKPGQLNPVWLPIDSYSEIVFNKVANGPVDWMVWAVDNRRLTYVRIGVSDELPIGKEWVHVPGIQALDITISSSGVWALNTNGEILFRYGITEDNVSGNYWKKIPGCFTKVSASPKDVLWAVDTAGQLMKCSSRHVFRRQDSSDPLLQRSVSTAGSEDGDWELV</sequence>
<feature type="compositionally biased region" description="Polar residues" evidence="1">
    <location>
        <begin position="841"/>
        <end position="859"/>
    </location>
</feature>
<feature type="compositionally biased region" description="Polar residues" evidence="1">
    <location>
        <begin position="749"/>
        <end position="767"/>
    </location>
</feature>
<proteinExistence type="predicted"/>
<dbReference type="SMART" id="SM00706">
    <property type="entry name" value="TECPR"/>
    <property type="match status" value="8"/>
</dbReference>
<dbReference type="InterPro" id="IPR006624">
    <property type="entry name" value="Beta-propeller_rpt_TECPR"/>
</dbReference>
<dbReference type="Pfam" id="PF19193">
    <property type="entry name" value="Tectonin"/>
    <property type="match status" value="2"/>
</dbReference>
<dbReference type="InterPro" id="IPR015943">
    <property type="entry name" value="WD40/YVTN_repeat-like_dom_sf"/>
</dbReference>
<feature type="compositionally biased region" description="Basic residues" evidence="1">
    <location>
        <begin position="637"/>
        <end position="649"/>
    </location>
</feature>
<dbReference type="SUPFAM" id="SSF50978">
    <property type="entry name" value="WD40 repeat-like"/>
    <property type="match status" value="1"/>
</dbReference>
<dbReference type="GO" id="GO:0005737">
    <property type="term" value="C:cytoplasm"/>
    <property type="evidence" value="ECO:0007669"/>
    <property type="project" value="GOC"/>
</dbReference>
<keyword evidence="4" id="KW-1185">Reference proteome</keyword>
<feature type="region of interest" description="Disordered" evidence="1">
    <location>
        <begin position="511"/>
        <end position="537"/>
    </location>
</feature>
<evidence type="ECO:0000259" key="2">
    <source>
        <dbReference type="Pfam" id="PF23756"/>
    </source>
</evidence>
<dbReference type="SMART" id="SM00320">
    <property type="entry name" value="WD40"/>
    <property type="match status" value="2"/>
</dbReference>